<name>A0AAW0GXV5_9APHY</name>
<accession>A0AAW0GXV5</accession>
<proteinExistence type="predicted"/>
<dbReference type="EMBL" id="JASBNA010000001">
    <property type="protein sequence ID" value="KAK7696424.1"/>
    <property type="molecule type" value="Genomic_DNA"/>
</dbReference>
<organism evidence="2 3">
    <name type="scientific">Cerrena zonata</name>
    <dbReference type="NCBI Taxonomy" id="2478898"/>
    <lineage>
        <taxon>Eukaryota</taxon>
        <taxon>Fungi</taxon>
        <taxon>Dikarya</taxon>
        <taxon>Basidiomycota</taxon>
        <taxon>Agaricomycotina</taxon>
        <taxon>Agaricomycetes</taxon>
        <taxon>Polyporales</taxon>
        <taxon>Cerrenaceae</taxon>
        <taxon>Cerrena</taxon>
    </lineage>
</organism>
<evidence type="ECO:0000256" key="1">
    <source>
        <dbReference type="SAM" id="Phobius"/>
    </source>
</evidence>
<keyword evidence="1" id="KW-1133">Transmembrane helix</keyword>
<evidence type="ECO:0000313" key="2">
    <source>
        <dbReference type="EMBL" id="KAK7696424.1"/>
    </source>
</evidence>
<dbReference type="Proteomes" id="UP001385951">
    <property type="component" value="Unassembled WGS sequence"/>
</dbReference>
<keyword evidence="1" id="KW-0812">Transmembrane</keyword>
<sequence>MLSDYILIYSLPSSPSIPSIASYLSLPADISVGFMVYSNFGTIIMFPSPLPRPCFVHVFFRVSLFALSIVSIPVVPAINPDILLIHLVQVFSCIVPHAAFTHVPHNYVDSLVFTDISRARFVR</sequence>
<protein>
    <submittedName>
        <fullName evidence="2">Uncharacterized protein</fullName>
    </submittedName>
</protein>
<feature type="transmembrane region" description="Helical" evidence="1">
    <location>
        <begin position="20"/>
        <end position="46"/>
    </location>
</feature>
<keyword evidence="1" id="KW-0472">Membrane</keyword>
<feature type="transmembrane region" description="Helical" evidence="1">
    <location>
        <begin position="82"/>
        <end position="100"/>
    </location>
</feature>
<dbReference type="AlphaFoldDB" id="A0AAW0GXV5"/>
<keyword evidence="3" id="KW-1185">Reference proteome</keyword>
<gene>
    <name evidence="2" type="ORF">QCA50_001081</name>
</gene>
<feature type="transmembrane region" description="Helical" evidence="1">
    <location>
        <begin position="58"/>
        <end position="76"/>
    </location>
</feature>
<comment type="caution">
    <text evidence="2">The sequence shown here is derived from an EMBL/GenBank/DDBJ whole genome shotgun (WGS) entry which is preliminary data.</text>
</comment>
<reference evidence="2 3" key="1">
    <citation type="submission" date="2022-09" db="EMBL/GenBank/DDBJ databases">
        <authorList>
            <person name="Palmer J.M."/>
        </authorList>
    </citation>
    <scope>NUCLEOTIDE SEQUENCE [LARGE SCALE GENOMIC DNA]</scope>
    <source>
        <strain evidence="2 3">DSM 7382</strain>
    </source>
</reference>
<evidence type="ECO:0000313" key="3">
    <source>
        <dbReference type="Proteomes" id="UP001385951"/>
    </source>
</evidence>